<evidence type="ECO:0000313" key="4">
    <source>
        <dbReference type="EMBL" id="RXZ54454.1"/>
    </source>
</evidence>
<evidence type="ECO:0000313" key="5">
    <source>
        <dbReference type="Proteomes" id="UP000293345"/>
    </source>
</evidence>
<dbReference type="Gene3D" id="3.40.1170.60">
    <property type="match status" value="1"/>
</dbReference>
<dbReference type="PANTHER" id="PTHR11076">
    <property type="entry name" value="DNA REPAIR POLYMERASE UMUC / TRANSFERASE FAMILY MEMBER"/>
    <property type="match status" value="1"/>
</dbReference>
<dbReference type="RefSeq" id="WP_129424839.1">
    <property type="nucleotide sequence ID" value="NZ_SDPW01000001.1"/>
</dbReference>
<dbReference type="InterPro" id="IPR017961">
    <property type="entry name" value="DNA_pol_Y-fam_little_finger"/>
</dbReference>
<dbReference type="PROSITE" id="PS50173">
    <property type="entry name" value="UMUC"/>
    <property type="match status" value="1"/>
</dbReference>
<dbReference type="GO" id="GO:0009432">
    <property type="term" value="P:SOS response"/>
    <property type="evidence" value="ECO:0007669"/>
    <property type="project" value="TreeGrafter"/>
</dbReference>
<dbReference type="AlphaFoldDB" id="A0A4Q2K4A2"/>
<dbReference type="GO" id="GO:0006281">
    <property type="term" value="P:DNA repair"/>
    <property type="evidence" value="ECO:0007669"/>
    <property type="project" value="InterPro"/>
</dbReference>
<dbReference type="Pfam" id="PF00817">
    <property type="entry name" value="IMS"/>
    <property type="match status" value="1"/>
</dbReference>
<comment type="similarity">
    <text evidence="1">Belongs to the DNA polymerase type-Y family.</text>
</comment>
<proteinExistence type="inferred from homology"/>
<evidence type="ECO:0000256" key="1">
    <source>
        <dbReference type="ARBA" id="ARBA00010945"/>
    </source>
</evidence>
<dbReference type="GO" id="GO:0005829">
    <property type="term" value="C:cytosol"/>
    <property type="evidence" value="ECO:0007669"/>
    <property type="project" value="TreeGrafter"/>
</dbReference>
<sequence length="427" mass="46485">MCIDLKSFYASVECADRGLDPFVTNLVVADPDRSANTICLAITPAMKALGVRNRCRVRDIPEGIDYMVAVPRMRRYMEASGQIVAAYLKLVSAEDVHVYSIDECFIDAAPYLRLYRTDARTFARKLMDAAFRVTGVTATAGIGENMFQAKVALDICAKHAPDGIGQLDAESFKREVWFHRPITDIWGIGPGVARRLAKHGAYDLAGVCATNPKVLHREFGKNAEYLIDHAWGLEACTVSQARMYRPRGHSLSNGQVLMRDYAPAEAETLLREMVLSSALELVEKGLCAQVVSVWAGYSASNFPHQSWEKFGPCGGAAAGAGGSAKLPKPTNDVGVLTDAVLSMFRARVAPGIAIRRLTVAFGDLVGTNEVQPTLFDDDRAEQKAAAVSRAMVDVRRRFGANALMKATSLKEEANGMERNNQVGGHRA</sequence>
<protein>
    <submittedName>
        <fullName evidence="4">DNA repair protein</fullName>
    </submittedName>
</protein>
<dbReference type="Proteomes" id="UP000293345">
    <property type="component" value="Unassembled WGS sequence"/>
</dbReference>
<keyword evidence="5" id="KW-1185">Reference proteome</keyword>
<accession>A0A4Q2K4A2</accession>
<dbReference type="Pfam" id="PF11799">
    <property type="entry name" value="IMS_C"/>
    <property type="match status" value="1"/>
</dbReference>
<dbReference type="Gene3D" id="1.10.150.20">
    <property type="entry name" value="5' to 3' exonuclease, C-terminal subdomain"/>
    <property type="match status" value="1"/>
</dbReference>
<dbReference type="InterPro" id="IPR043502">
    <property type="entry name" value="DNA/RNA_pol_sf"/>
</dbReference>
<gene>
    <name evidence="4" type="ORF">ET524_08165</name>
</gene>
<dbReference type="GO" id="GO:0003887">
    <property type="term" value="F:DNA-directed DNA polymerase activity"/>
    <property type="evidence" value="ECO:0007669"/>
    <property type="project" value="TreeGrafter"/>
</dbReference>
<name>A0A4Q2K4A2_9ACTN</name>
<dbReference type="EMBL" id="SDPW01000001">
    <property type="protein sequence ID" value="RXZ54454.1"/>
    <property type="molecule type" value="Genomic_DNA"/>
</dbReference>
<dbReference type="PANTHER" id="PTHR11076:SF35">
    <property type="entry name" value="DNA REPAIR PROTEIN HOMOLOG YOBH"/>
    <property type="match status" value="1"/>
</dbReference>
<dbReference type="InterPro" id="IPR001126">
    <property type="entry name" value="UmuC"/>
</dbReference>
<evidence type="ECO:0000259" key="3">
    <source>
        <dbReference type="PROSITE" id="PS50173"/>
    </source>
</evidence>
<comment type="function">
    <text evidence="2">Poorly processive, error-prone DNA polymerase involved in untargeted mutagenesis. Copies undamaged DNA at stalled replication forks, which arise in vivo from mismatched or misaligned primer ends. These misaligned primers can be extended by PolIV. Exhibits no 3'-5' exonuclease (proofreading) activity. May be involved in translesional synthesis, in conjunction with the beta clamp from PolIII.</text>
</comment>
<feature type="domain" description="UmuC" evidence="3">
    <location>
        <begin position="1"/>
        <end position="189"/>
    </location>
</feature>
<dbReference type="OrthoDB" id="9808813at2"/>
<reference evidence="4 5" key="1">
    <citation type="submission" date="2019-01" db="EMBL/GenBank/DDBJ databases">
        <title>Senegalimassilia sp. nov. KGMB04484 isolated human feces.</title>
        <authorList>
            <person name="Han K.-I."/>
            <person name="Kim J.-S."/>
            <person name="Lee K.C."/>
            <person name="Suh M.K."/>
            <person name="Eom M.K."/>
            <person name="Lee J.H."/>
            <person name="Park S.-H."/>
            <person name="Kang S.W."/>
            <person name="Park J.-E."/>
            <person name="Oh B.S."/>
            <person name="Yu S.Y."/>
            <person name="Choi S.-H."/>
            <person name="Lee D.H."/>
            <person name="Yoon H."/>
            <person name="Kim B.-Y."/>
            <person name="Lee J.H."/>
            <person name="Lee J.-S."/>
        </authorList>
    </citation>
    <scope>NUCLEOTIDE SEQUENCE [LARGE SCALE GENOMIC DNA]</scope>
    <source>
        <strain evidence="4 5">KGMB04484</strain>
    </source>
</reference>
<dbReference type="GO" id="GO:0003684">
    <property type="term" value="F:damaged DNA binding"/>
    <property type="evidence" value="ECO:0007669"/>
    <property type="project" value="InterPro"/>
</dbReference>
<dbReference type="Gene3D" id="3.30.70.270">
    <property type="match status" value="1"/>
</dbReference>
<organism evidence="4 5">
    <name type="scientific">Senegalimassilia faecalis</name>
    <dbReference type="NCBI Taxonomy" id="2509433"/>
    <lineage>
        <taxon>Bacteria</taxon>
        <taxon>Bacillati</taxon>
        <taxon>Actinomycetota</taxon>
        <taxon>Coriobacteriia</taxon>
        <taxon>Coriobacteriales</taxon>
        <taxon>Coriobacteriaceae</taxon>
        <taxon>Senegalimassilia</taxon>
    </lineage>
</organism>
<dbReference type="InterPro" id="IPR050116">
    <property type="entry name" value="DNA_polymerase-Y"/>
</dbReference>
<evidence type="ECO:0000256" key="2">
    <source>
        <dbReference type="ARBA" id="ARBA00025589"/>
    </source>
</evidence>
<dbReference type="GO" id="GO:0042276">
    <property type="term" value="P:error-prone translesion synthesis"/>
    <property type="evidence" value="ECO:0007669"/>
    <property type="project" value="TreeGrafter"/>
</dbReference>
<dbReference type="InterPro" id="IPR043128">
    <property type="entry name" value="Rev_trsase/Diguanyl_cyclase"/>
</dbReference>
<comment type="caution">
    <text evidence="4">The sequence shown here is derived from an EMBL/GenBank/DDBJ whole genome shotgun (WGS) entry which is preliminary data.</text>
</comment>
<dbReference type="SUPFAM" id="SSF56672">
    <property type="entry name" value="DNA/RNA polymerases"/>
    <property type="match status" value="1"/>
</dbReference>